<dbReference type="GO" id="GO:0006188">
    <property type="term" value="P:IMP biosynthetic process"/>
    <property type="evidence" value="ECO:0007669"/>
    <property type="project" value="InterPro"/>
</dbReference>
<dbReference type="InterPro" id="IPR008948">
    <property type="entry name" value="L-Aspartase-like"/>
</dbReference>
<evidence type="ECO:0000313" key="6">
    <source>
        <dbReference type="EMBL" id="SVA78369.1"/>
    </source>
</evidence>
<feature type="domain" description="Fumarate lyase N-terminal" evidence="4">
    <location>
        <begin position="20"/>
        <end position="275"/>
    </location>
</feature>
<dbReference type="Gene3D" id="1.10.40.30">
    <property type="entry name" value="Fumarase/aspartase (C-terminal domain)"/>
    <property type="match status" value="1"/>
</dbReference>
<accession>A0A381YN38</accession>
<reference evidence="6" key="1">
    <citation type="submission" date="2018-05" db="EMBL/GenBank/DDBJ databases">
        <authorList>
            <person name="Lanie J.A."/>
            <person name="Ng W.-L."/>
            <person name="Kazmierczak K.M."/>
            <person name="Andrzejewski T.M."/>
            <person name="Davidsen T.M."/>
            <person name="Wayne K.J."/>
            <person name="Tettelin H."/>
            <person name="Glass J.I."/>
            <person name="Rusch D."/>
            <person name="Podicherti R."/>
            <person name="Tsui H.-C.T."/>
            <person name="Winkler M.E."/>
        </authorList>
    </citation>
    <scope>NUCLEOTIDE SEQUENCE</scope>
</reference>
<dbReference type="InterPro" id="IPR020557">
    <property type="entry name" value="Fumarate_lyase_CS"/>
</dbReference>
<feature type="domain" description="Adenylosuccinate lyase PurB C-terminal" evidence="5">
    <location>
        <begin position="293"/>
        <end position="407"/>
    </location>
</feature>
<dbReference type="InterPro" id="IPR022761">
    <property type="entry name" value="Fumarate_lyase_N"/>
</dbReference>
<dbReference type="EMBL" id="UINC01018621">
    <property type="protein sequence ID" value="SVA78369.1"/>
    <property type="molecule type" value="Genomic_DNA"/>
</dbReference>
<dbReference type="Gene3D" id="1.10.275.10">
    <property type="entry name" value="Fumarase/aspartase (N-terminal domain)"/>
    <property type="match status" value="1"/>
</dbReference>
<protein>
    <recommendedName>
        <fullName evidence="7">Adenylosuccinate lyase</fullName>
    </recommendedName>
</protein>
<evidence type="ECO:0000259" key="4">
    <source>
        <dbReference type="Pfam" id="PF00206"/>
    </source>
</evidence>
<evidence type="ECO:0000259" key="5">
    <source>
        <dbReference type="Pfam" id="PF08328"/>
    </source>
</evidence>
<keyword evidence="3" id="KW-0658">Purine biosynthesis</keyword>
<dbReference type="InterPro" id="IPR000362">
    <property type="entry name" value="Fumarate_lyase_fam"/>
</dbReference>
<dbReference type="InterPro" id="IPR024083">
    <property type="entry name" value="Fumarase/histidase_N"/>
</dbReference>
<evidence type="ECO:0000256" key="3">
    <source>
        <dbReference type="ARBA" id="ARBA00022755"/>
    </source>
</evidence>
<dbReference type="NCBIfam" id="NF006764">
    <property type="entry name" value="PRK09285.1"/>
    <property type="match status" value="1"/>
</dbReference>
<organism evidence="6">
    <name type="scientific">marine metagenome</name>
    <dbReference type="NCBI Taxonomy" id="408172"/>
    <lineage>
        <taxon>unclassified sequences</taxon>
        <taxon>metagenomes</taxon>
        <taxon>ecological metagenomes</taxon>
    </lineage>
</organism>
<name>A0A381YN38_9ZZZZ</name>
<proteinExistence type="predicted"/>
<dbReference type="PANTHER" id="PTHR43411:SF1">
    <property type="entry name" value="ADENYLOSUCCINATE LYASE"/>
    <property type="match status" value="1"/>
</dbReference>
<dbReference type="AlphaFoldDB" id="A0A381YN38"/>
<dbReference type="Gene3D" id="1.20.200.10">
    <property type="entry name" value="Fumarase/aspartase (Central domain)"/>
    <property type="match status" value="1"/>
</dbReference>
<evidence type="ECO:0000256" key="1">
    <source>
        <dbReference type="ARBA" id="ARBA00004706"/>
    </source>
</evidence>
<gene>
    <name evidence="6" type="ORF">METZ01_LOCUS131223</name>
</gene>
<dbReference type="Pfam" id="PF08328">
    <property type="entry name" value="ASL_C"/>
    <property type="match status" value="1"/>
</dbReference>
<evidence type="ECO:0008006" key="7">
    <source>
        <dbReference type="Google" id="ProtNLM"/>
    </source>
</evidence>
<sequence>MVEIEYLISLSEQKEVKELEPMSETDKQKLRKIYKSFSLVDAKRVKAIEVATNHDVKAVEYYIRERLEKMNKKRMFPWIHFALTSEDINNLSYSLMWQDALKIQFIPVLHEVIKKLNSIAKQFSSTPMLSLTHGQSATPTTFGKEISVFVHRLSRQHDQIKKQKLQGKFGGATGTWAAHYVAYPKKDWLQFSKKFITSLGLDPNLVTTQVEPHDSVVESYHSIIRVNNILIDLCRDIWSYVSRGILKQKRVPGEIGSSTMPHKINPIQFENAEGNLGLAVSILSHLSNKLPISRMQRDLTDSTTLRNQGIAMGYGYLACKNILKGLRRITINKTEMKKELNTHWEVLAEAVQTILRKSGSDNAYEQLKNMTQGETVTQESILDFVKLLRIPEEDKNRLSKLTPEEYIGIAPTLVNLK</sequence>
<dbReference type="InterPro" id="IPR013539">
    <property type="entry name" value="PurB_C"/>
</dbReference>
<dbReference type="PROSITE" id="PS00163">
    <property type="entry name" value="FUMARATE_LYASES"/>
    <property type="match status" value="1"/>
</dbReference>
<dbReference type="PRINTS" id="PR00149">
    <property type="entry name" value="FUMRATELYASE"/>
</dbReference>
<dbReference type="SUPFAM" id="SSF48557">
    <property type="entry name" value="L-aspartase-like"/>
    <property type="match status" value="1"/>
</dbReference>
<comment type="pathway">
    <text evidence="1">Purine metabolism; IMP biosynthesis via de novo pathway; 5-amino-1-(5-phospho-D-ribosyl)imidazole-4-carboxamide from 5-amino-1-(5-phospho-D-ribosyl)imidazole-4-carboxylate: step 2/2.</text>
</comment>
<comment type="pathway">
    <text evidence="2">Purine metabolism; AMP biosynthesis via de novo pathway; AMP from IMP: step 2/2.</text>
</comment>
<dbReference type="InterPro" id="IPR047136">
    <property type="entry name" value="PurB_bact"/>
</dbReference>
<dbReference type="GO" id="GO:0004018">
    <property type="term" value="F:N6-(1,2-dicarboxyethyl)AMP AMP-lyase (fumarate-forming) activity"/>
    <property type="evidence" value="ECO:0007669"/>
    <property type="project" value="InterPro"/>
</dbReference>
<dbReference type="PANTHER" id="PTHR43411">
    <property type="entry name" value="ADENYLOSUCCINATE LYASE"/>
    <property type="match status" value="1"/>
</dbReference>
<evidence type="ECO:0000256" key="2">
    <source>
        <dbReference type="ARBA" id="ARBA00004734"/>
    </source>
</evidence>
<dbReference type="Pfam" id="PF00206">
    <property type="entry name" value="Lyase_1"/>
    <property type="match status" value="1"/>
</dbReference>